<dbReference type="AlphaFoldDB" id="A0A0R3XBD9"/>
<feature type="region of interest" description="Disordered" evidence="1">
    <location>
        <begin position="44"/>
        <end position="69"/>
    </location>
</feature>
<organism evidence="4">
    <name type="scientific">Hydatigena taeniaeformis</name>
    <name type="common">Feline tapeworm</name>
    <name type="synonym">Taenia taeniaeformis</name>
    <dbReference type="NCBI Taxonomy" id="6205"/>
    <lineage>
        <taxon>Eukaryota</taxon>
        <taxon>Metazoa</taxon>
        <taxon>Spiralia</taxon>
        <taxon>Lophotrochozoa</taxon>
        <taxon>Platyhelminthes</taxon>
        <taxon>Cestoda</taxon>
        <taxon>Eucestoda</taxon>
        <taxon>Cyclophyllidea</taxon>
        <taxon>Taeniidae</taxon>
        <taxon>Hydatigera</taxon>
    </lineage>
</organism>
<gene>
    <name evidence="2" type="ORF">TTAC_LOCUS10848</name>
</gene>
<keyword evidence="3" id="KW-1185">Reference proteome</keyword>
<accession>A0A0R3XBD9</accession>
<dbReference type="WBParaSite" id="TTAC_0001086601-mRNA-1">
    <property type="protein sequence ID" value="TTAC_0001086601-mRNA-1"/>
    <property type="gene ID" value="TTAC_0001086601"/>
</dbReference>
<proteinExistence type="predicted"/>
<reference evidence="4" key="1">
    <citation type="submission" date="2017-02" db="UniProtKB">
        <authorList>
            <consortium name="WormBaseParasite"/>
        </authorList>
    </citation>
    <scope>IDENTIFICATION</scope>
</reference>
<evidence type="ECO:0000313" key="3">
    <source>
        <dbReference type="Proteomes" id="UP000274429"/>
    </source>
</evidence>
<feature type="compositionally biased region" description="Basic residues" evidence="1">
    <location>
        <begin position="48"/>
        <end position="60"/>
    </location>
</feature>
<sequence length="69" mass="8493">MEEEEELMQRMDENGPLHDKRRTQQRRGGRWRRVLTTLVATMCGRSRQTQHHRRRRHRHRFTDSGLTLL</sequence>
<protein>
    <submittedName>
        <fullName evidence="2 4">Uncharacterized protein</fullName>
    </submittedName>
</protein>
<dbReference type="EMBL" id="UYWX01022359">
    <property type="protein sequence ID" value="VDM35828.1"/>
    <property type="molecule type" value="Genomic_DNA"/>
</dbReference>
<evidence type="ECO:0000313" key="2">
    <source>
        <dbReference type="EMBL" id="VDM35828.1"/>
    </source>
</evidence>
<evidence type="ECO:0000313" key="4">
    <source>
        <dbReference type="WBParaSite" id="TTAC_0001086601-mRNA-1"/>
    </source>
</evidence>
<evidence type="ECO:0000256" key="1">
    <source>
        <dbReference type="SAM" id="MobiDB-lite"/>
    </source>
</evidence>
<name>A0A0R3XBD9_HYDTA</name>
<dbReference type="Proteomes" id="UP000274429">
    <property type="component" value="Unassembled WGS sequence"/>
</dbReference>
<feature type="compositionally biased region" description="Basic and acidic residues" evidence="1">
    <location>
        <begin position="7"/>
        <end position="18"/>
    </location>
</feature>
<feature type="compositionally biased region" description="Basic residues" evidence="1">
    <location>
        <begin position="19"/>
        <end position="31"/>
    </location>
</feature>
<reference evidence="2 3" key="2">
    <citation type="submission" date="2018-11" db="EMBL/GenBank/DDBJ databases">
        <authorList>
            <consortium name="Pathogen Informatics"/>
        </authorList>
    </citation>
    <scope>NUCLEOTIDE SEQUENCE [LARGE SCALE GENOMIC DNA]</scope>
</reference>
<feature type="region of interest" description="Disordered" evidence="1">
    <location>
        <begin position="1"/>
        <end position="31"/>
    </location>
</feature>